<sequence length="324" mass="36204">MLTTSKCQLQLSPDCGLPSTSSTPRFRQSNESLASRCRGISLEARVAKEFSSFVFSSILHTQQVQTRASMGWGLTKQITPVNSPRFCVIMANNETRVVHKYSSWQMLDHINFRPRFFDHSWDECSLLWNHIIQTEMLSPFPVCILSLSTNNFSLALLAAGWFNSTRVELAVSKTRSNAALVSPIRSVVAIQGLQPIRCPSAQYISPESLIPEAVHLLAAELGLGLALLQSPLIFTIHTASYCHLLSCSSHFLLSISGVCSDLVTYLFNLFLSSLRHHPPIQTEIFLHTISDGKQVLHQKFIERHIPTITPVRLSSHVLLSHDNN</sequence>
<organism evidence="1 2">
    <name type="scientific">Puccinia sorghi</name>
    <dbReference type="NCBI Taxonomy" id="27349"/>
    <lineage>
        <taxon>Eukaryota</taxon>
        <taxon>Fungi</taxon>
        <taxon>Dikarya</taxon>
        <taxon>Basidiomycota</taxon>
        <taxon>Pucciniomycotina</taxon>
        <taxon>Pucciniomycetes</taxon>
        <taxon>Pucciniales</taxon>
        <taxon>Pucciniaceae</taxon>
        <taxon>Puccinia</taxon>
    </lineage>
</organism>
<reference evidence="1 2" key="1">
    <citation type="submission" date="2015-08" db="EMBL/GenBank/DDBJ databases">
        <title>Next Generation Sequencing and Analysis of the Genome of Puccinia sorghi L Schw, the Causal Agent of Maize Common Rust.</title>
        <authorList>
            <person name="Rochi L."/>
            <person name="Burguener G."/>
            <person name="Darino M."/>
            <person name="Turjanski A."/>
            <person name="Kreff E."/>
            <person name="Dieguez M.J."/>
            <person name="Sacco F."/>
        </authorList>
    </citation>
    <scope>NUCLEOTIDE SEQUENCE [LARGE SCALE GENOMIC DNA]</scope>
    <source>
        <strain evidence="1 2">RO10H11247</strain>
    </source>
</reference>
<proteinExistence type="predicted"/>
<evidence type="ECO:0000313" key="2">
    <source>
        <dbReference type="Proteomes" id="UP000037035"/>
    </source>
</evidence>
<name>A0A0L6VC00_9BASI</name>
<dbReference type="EMBL" id="LAVV01006788">
    <property type="protein sequence ID" value="KNZ58306.1"/>
    <property type="molecule type" value="Genomic_DNA"/>
</dbReference>
<comment type="caution">
    <text evidence="1">The sequence shown here is derived from an EMBL/GenBank/DDBJ whole genome shotgun (WGS) entry which is preliminary data.</text>
</comment>
<dbReference type="VEuPathDB" id="FungiDB:VP01_1956g1"/>
<dbReference type="Proteomes" id="UP000037035">
    <property type="component" value="Unassembled WGS sequence"/>
</dbReference>
<keyword evidence="2" id="KW-1185">Reference proteome</keyword>
<accession>A0A0L6VC00</accession>
<gene>
    <name evidence="1" type="ORF">VP01_1956g1</name>
</gene>
<dbReference type="AlphaFoldDB" id="A0A0L6VC00"/>
<evidence type="ECO:0000313" key="1">
    <source>
        <dbReference type="EMBL" id="KNZ58306.1"/>
    </source>
</evidence>
<protein>
    <submittedName>
        <fullName evidence="1">Uncharacterized protein</fullName>
    </submittedName>
</protein>